<accession>A0A239FCF7</accession>
<organism evidence="8 9">
    <name type="scientific">Ekhidna lutea</name>
    <dbReference type="NCBI Taxonomy" id="447679"/>
    <lineage>
        <taxon>Bacteria</taxon>
        <taxon>Pseudomonadati</taxon>
        <taxon>Bacteroidota</taxon>
        <taxon>Cytophagia</taxon>
        <taxon>Cytophagales</taxon>
        <taxon>Reichenbachiellaceae</taxon>
        <taxon>Ekhidna</taxon>
    </lineage>
</organism>
<dbReference type="InterPro" id="IPR013249">
    <property type="entry name" value="RNA_pol_sigma70_r4_t2"/>
</dbReference>
<dbReference type="InterPro" id="IPR014284">
    <property type="entry name" value="RNA_pol_sigma-70_dom"/>
</dbReference>
<dbReference type="GO" id="GO:0003677">
    <property type="term" value="F:DNA binding"/>
    <property type="evidence" value="ECO:0007669"/>
    <property type="project" value="UniProtKB-KW"/>
</dbReference>
<keyword evidence="3" id="KW-0731">Sigma factor</keyword>
<evidence type="ECO:0000256" key="5">
    <source>
        <dbReference type="ARBA" id="ARBA00023163"/>
    </source>
</evidence>
<dbReference type="PANTHER" id="PTHR43133">
    <property type="entry name" value="RNA POLYMERASE ECF-TYPE SIGMA FACTO"/>
    <property type="match status" value="1"/>
</dbReference>
<feature type="domain" description="RNA polymerase sigma-70 region 2" evidence="6">
    <location>
        <begin position="26"/>
        <end position="92"/>
    </location>
</feature>
<protein>
    <submittedName>
        <fullName evidence="8">RNA polymerase sigma-70 factor, ECF subfamily</fullName>
    </submittedName>
</protein>
<keyword evidence="5" id="KW-0804">Transcription</keyword>
<dbReference type="InterPro" id="IPR036388">
    <property type="entry name" value="WH-like_DNA-bd_sf"/>
</dbReference>
<dbReference type="InterPro" id="IPR013325">
    <property type="entry name" value="RNA_pol_sigma_r2"/>
</dbReference>
<comment type="similarity">
    <text evidence="1">Belongs to the sigma-70 factor family. ECF subfamily.</text>
</comment>
<evidence type="ECO:0000259" key="7">
    <source>
        <dbReference type="Pfam" id="PF08281"/>
    </source>
</evidence>
<dbReference type="InterPro" id="IPR007627">
    <property type="entry name" value="RNA_pol_sigma70_r2"/>
</dbReference>
<evidence type="ECO:0000256" key="4">
    <source>
        <dbReference type="ARBA" id="ARBA00023125"/>
    </source>
</evidence>
<dbReference type="AlphaFoldDB" id="A0A239FCF7"/>
<dbReference type="EMBL" id="FZPD01000001">
    <property type="protein sequence ID" value="SNS54517.1"/>
    <property type="molecule type" value="Genomic_DNA"/>
</dbReference>
<feature type="domain" description="RNA polymerase sigma factor 70 region 4 type 2" evidence="7">
    <location>
        <begin position="121"/>
        <end position="172"/>
    </location>
</feature>
<dbReference type="NCBIfam" id="TIGR02937">
    <property type="entry name" value="sigma70-ECF"/>
    <property type="match status" value="1"/>
</dbReference>
<sequence>MSTTQTIHKHLIIQSQQGDQAAMSSLYGLYAKAMYNICRRMMGDEEEAKDLLQESFIDAFQKLPSLREVNTFSSWIKRIVINNCINAIRKKKLDTAQLEENADFVEEEEDDFEYAQFQASQIMSVIDLLPEGCKTVLNLYLFEGYDHKEIGQILGVSESASKAQYCKAKARIRKLLAEEKGQNVG</sequence>
<evidence type="ECO:0000256" key="3">
    <source>
        <dbReference type="ARBA" id="ARBA00023082"/>
    </source>
</evidence>
<dbReference type="PANTHER" id="PTHR43133:SF8">
    <property type="entry name" value="RNA POLYMERASE SIGMA FACTOR HI_1459-RELATED"/>
    <property type="match status" value="1"/>
</dbReference>
<dbReference type="Pfam" id="PF08281">
    <property type="entry name" value="Sigma70_r4_2"/>
    <property type="match status" value="1"/>
</dbReference>
<dbReference type="Gene3D" id="1.10.10.10">
    <property type="entry name" value="Winged helix-like DNA-binding domain superfamily/Winged helix DNA-binding domain"/>
    <property type="match status" value="1"/>
</dbReference>
<dbReference type="Proteomes" id="UP000198393">
    <property type="component" value="Unassembled WGS sequence"/>
</dbReference>
<keyword evidence="2" id="KW-0805">Transcription regulation</keyword>
<dbReference type="OrthoDB" id="941544at2"/>
<evidence type="ECO:0000259" key="6">
    <source>
        <dbReference type="Pfam" id="PF04542"/>
    </source>
</evidence>
<dbReference type="GO" id="GO:0016987">
    <property type="term" value="F:sigma factor activity"/>
    <property type="evidence" value="ECO:0007669"/>
    <property type="project" value="UniProtKB-KW"/>
</dbReference>
<dbReference type="SUPFAM" id="SSF88946">
    <property type="entry name" value="Sigma2 domain of RNA polymerase sigma factors"/>
    <property type="match status" value="1"/>
</dbReference>
<reference evidence="8 9" key="1">
    <citation type="submission" date="2017-06" db="EMBL/GenBank/DDBJ databases">
        <authorList>
            <person name="Kim H.J."/>
            <person name="Triplett B.A."/>
        </authorList>
    </citation>
    <scope>NUCLEOTIDE SEQUENCE [LARGE SCALE GENOMIC DNA]</scope>
    <source>
        <strain evidence="8 9">DSM 19307</strain>
    </source>
</reference>
<name>A0A239FCF7_EKHLU</name>
<dbReference type="InterPro" id="IPR039425">
    <property type="entry name" value="RNA_pol_sigma-70-like"/>
</dbReference>
<evidence type="ECO:0000256" key="1">
    <source>
        <dbReference type="ARBA" id="ARBA00010641"/>
    </source>
</evidence>
<proteinExistence type="inferred from homology"/>
<dbReference type="InterPro" id="IPR013324">
    <property type="entry name" value="RNA_pol_sigma_r3/r4-like"/>
</dbReference>
<evidence type="ECO:0000313" key="8">
    <source>
        <dbReference type="EMBL" id="SNS54517.1"/>
    </source>
</evidence>
<dbReference type="Pfam" id="PF04542">
    <property type="entry name" value="Sigma70_r2"/>
    <property type="match status" value="1"/>
</dbReference>
<dbReference type="Gene3D" id="1.10.1740.10">
    <property type="match status" value="1"/>
</dbReference>
<evidence type="ECO:0000313" key="9">
    <source>
        <dbReference type="Proteomes" id="UP000198393"/>
    </source>
</evidence>
<keyword evidence="4" id="KW-0238">DNA-binding</keyword>
<dbReference type="GO" id="GO:0006352">
    <property type="term" value="P:DNA-templated transcription initiation"/>
    <property type="evidence" value="ECO:0007669"/>
    <property type="project" value="InterPro"/>
</dbReference>
<keyword evidence="9" id="KW-1185">Reference proteome</keyword>
<dbReference type="RefSeq" id="WP_089355358.1">
    <property type="nucleotide sequence ID" value="NZ_FZPD01000001.1"/>
</dbReference>
<dbReference type="SUPFAM" id="SSF88659">
    <property type="entry name" value="Sigma3 and sigma4 domains of RNA polymerase sigma factors"/>
    <property type="match status" value="1"/>
</dbReference>
<evidence type="ECO:0000256" key="2">
    <source>
        <dbReference type="ARBA" id="ARBA00023015"/>
    </source>
</evidence>
<gene>
    <name evidence="8" type="ORF">SAMN05421640_0604</name>
</gene>